<keyword evidence="1" id="KW-0808">Transferase</keyword>
<accession>A5EX39</accession>
<dbReference type="GO" id="GO:0005524">
    <property type="term" value="F:ATP binding"/>
    <property type="evidence" value="ECO:0007669"/>
    <property type="project" value="UniProtKB-UniRule"/>
</dbReference>
<dbReference type="GO" id="GO:0006040">
    <property type="term" value="P:amino sugar metabolic process"/>
    <property type="evidence" value="ECO:0007669"/>
    <property type="project" value="InterPro"/>
</dbReference>
<dbReference type="InterPro" id="IPR043129">
    <property type="entry name" value="ATPase_NBD"/>
</dbReference>
<gene>
    <name evidence="1" type="primary">anmK</name>
    <name evidence="2" type="ordered locus">DNO_1323</name>
</gene>
<feature type="binding site" evidence="1">
    <location>
        <begin position="11"/>
        <end position="18"/>
    </location>
    <ligand>
        <name>ATP</name>
        <dbReference type="ChEBI" id="CHEBI:30616"/>
    </ligand>
</feature>
<dbReference type="EMBL" id="CP000513">
    <property type="protein sequence ID" value="ABQ14129.1"/>
    <property type="molecule type" value="Genomic_DNA"/>
</dbReference>
<keyword evidence="3" id="KW-1185">Reference proteome</keyword>
<comment type="catalytic activity">
    <reaction evidence="1">
        <text>1,6-anhydro-N-acetyl-beta-muramate + ATP + H2O = N-acetyl-D-muramate 6-phosphate + ADP + H(+)</text>
        <dbReference type="Rhea" id="RHEA:24952"/>
        <dbReference type="ChEBI" id="CHEBI:15377"/>
        <dbReference type="ChEBI" id="CHEBI:15378"/>
        <dbReference type="ChEBI" id="CHEBI:30616"/>
        <dbReference type="ChEBI" id="CHEBI:58690"/>
        <dbReference type="ChEBI" id="CHEBI:58722"/>
        <dbReference type="ChEBI" id="CHEBI:456216"/>
        <dbReference type="EC" id="2.7.1.170"/>
    </reaction>
</comment>
<dbReference type="UniPathway" id="UPA00544"/>
<dbReference type="Pfam" id="PF03702">
    <property type="entry name" value="AnmK"/>
    <property type="match status" value="1"/>
</dbReference>
<keyword evidence="1" id="KW-0067">ATP-binding</keyword>
<comment type="similarity">
    <text evidence="1">Belongs to the anhydro-N-acetylmuramic acid kinase family.</text>
</comment>
<dbReference type="InterPro" id="IPR005338">
    <property type="entry name" value="Anhydro_N_Ac-Mur_kinase"/>
</dbReference>
<dbReference type="SUPFAM" id="SSF53067">
    <property type="entry name" value="Actin-like ATPase domain"/>
    <property type="match status" value="1"/>
</dbReference>
<dbReference type="PANTHER" id="PTHR30605">
    <property type="entry name" value="ANHYDRO-N-ACETYLMURAMIC ACID KINASE"/>
    <property type="match status" value="1"/>
</dbReference>
<dbReference type="OrthoDB" id="9763949at2"/>
<dbReference type="HAMAP" id="MF_01270">
    <property type="entry name" value="AnhMurNAc_kinase"/>
    <property type="match status" value="1"/>
</dbReference>
<dbReference type="UniPathway" id="UPA00343"/>
<keyword evidence="1" id="KW-0547">Nucleotide-binding</keyword>
<dbReference type="GO" id="GO:0009254">
    <property type="term" value="P:peptidoglycan turnover"/>
    <property type="evidence" value="ECO:0007669"/>
    <property type="project" value="UniProtKB-UniRule"/>
</dbReference>
<comment type="pathway">
    <text evidence="1">Amino-sugar metabolism; 1,6-anhydro-N-acetylmuramate degradation.</text>
</comment>
<dbReference type="NCBIfam" id="NF007139">
    <property type="entry name" value="PRK09585.1-3"/>
    <property type="match status" value="1"/>
</dbReference>
<dbReference type="GO" id="GO:0097175">
    <property type="term" value="P:1,6-anhydro-N-acetyl-beta-muramic acid catabolic process"/>
    <property type="evidence" value="ECO:0007669"/>
    <property type="project" value="UniProtKB-UniRule"/>
</dbReference>
<name>A5EX39_DICNV</name>
<sequence>MADYYLGIMTGTSLDGIDVALICHEDAQDFRYLTHYEHPMPEAVRAQLYALYQRGENELQRAAQSAWQLSQACAQAVHILLQRCQKTAAEIRAIGSHGQTLRHCPNAQPPYTIQIQNPALLAELTGIDVIADFRSRDLACDGQGAPLAPLFHRALCATRPINIVNIGGIANLSVITAEQCFGFDTGTGNALMDAWIQRHQHKNYDRGAAWAKSGQLHHELLRHFLRDPFFSAPPPKSSGRDYFDLAWLDRHLAAFPSLTAEDVQHTLCALTATTIAQAVYQYGQGKKILLVGGGARNPLLVTLLRQALPEFEFQKSSIPPQALEASGFAWLAAQFCQRRPLDLNTITGGQCRILGALYPH</sequence>
<keyword evidence="1" id="KW-0119">Carbohydrate metabolism</keyword>
<dbReference type="RefSeq" id="WP_012031607.1">
    <property type="nucleotide sequence ID" value="NC_009446.1"/>
</dbReference>
<dbReference type="eggNOG" id="COG2377">
    <property type="taxonomic scope" value="Bacteria"/>
</dbReference>
<dbReference type="STRING" id="246195.DNO_1323"/>
<dbReference type="AlphaFoldDB" id="A5EX39"/>
<proteinExistence type="inferred from homology"/>
<comment type="pathway">
    <text evidence="1">Cell wall biogenesis; peptidoglycan recycling.</text>
</comment>
<protein>
    <recommendedName>
        <fullName evidence="1">Anhydro-N-acetylmuramic acid kinase</fullName>
        <ecNumber evidence="1">2.7.1.170</ecNumber>
    </recommendedName>
    <alternativeName>
        <fullName evidence="1">AnhMurNAc kinase</fullName>
    </alternativeName>
</protein>
<organism evidence="2 3">
    <name type="scientific">Dichelobacter nodosus (strain VCS1703A)</name>
    <dbReference type="NCBI Taxonomy" id="246195"/>
    <lineage>
        <taxon>Bacteria</taxon>
        <taxon>Pseudomonadati</taxon>
        <taxon>Pseudomonadota</taxon>
        <taxon>Gammaproteobacteria</taxon>
        <taxon>Cardiobacteriales</taxon>
        <taxon>Cardiobacteriaceae</taxon>
        <taxon>Dichelobacter</taxon>
    </lineage>
</organism>
<dbReference type="EC" id="2.7.1.170" evidence="1"/>
<evidence type="ECO:0000313" key="2">
    <source>
        <dbReference type="EMBL" id="ABQ14129.1"/>
    </source>
</evidence>
<comment type="function">
    <text evidence="1">Catalyzes the specific phosphorylation of 1,6-anhydro-N-acetylmuramic acid (anhMurNAc) with the simultaneous cleavage of the 1,6-anhydro ring, generating MurNAc-6-P. Is required for the utilization of anhMurNAc either imported from the medium or derived from its own cell wall murein, and thus plays a role in cell wall recycling.</text>
</comment>
<dbReference type="GO" id="GO:0016773">
    <property type="term" value="F:phosphotransferase activity, alcohol group as acceptor"/>
    <property type="evidence" value="ECO:0007669"/>
    <property type="project" value="UniProtKB-UniRule"/>
</dbReference>
<dbReference type="Gene3D" id="3.30.420.40">
    <property type="match status" value="2"/>
</dbReference>
<dbReference type="Proteomes" id="UP000000248">
    <property type="component" value="Chromosome"/>
</dbReference>
<evidence type="ECO:0000256" key="1">
    <source>
        <dbReference type="HAMAP-Rule" id="MF_01270"/>
    </source>
</evidence>
<dbReference type="KEGG" id="dno:DNO_1323"/>
<keyword evidence="1" id="KW-0418">Kinase</keyword>
<dbReference type="PANTHER" id="PTHR30605:SF0">
    <property type="entry name" value="ANHYDRO-N-ACETYLMURAMIC ACID KINASE"/>
    <property type="match status" value="1"/>
</dbReference>
<reference evidence="2 3" key="1">
    <citation type="journal article" date="2007" name="Nat. Biotechnol.">
        <title>Genome sequence and identification of candidate vaccine antigens from the animal pathogen Dichelobacter nodosus.</title>
        <authorList>
            <person name="Myers G.S."/>
            <person name="Parker D."/>
            <person name="Al-Hasani K."/>
            <person name="Kennan R.M."/>
            <person name="Seemann T."/>
            <person name="Ren Q."/>
            <person name="Badger J.H."/>
            <person name="Selengut J.D."/>
            <person name="Deboy R.T."/>
            <person name="Tettelin H."/>
            <person name="Boyce J.D."/>
            <person name="McCarl V.P."/>
            <person name="Han X."/>
            <person name="Nelson W.C."/>
            <person name="Madupu R."/>
            <person name="Mohamoud Y."/>
            <person name="Holley T."/>
            <person name="Fedorova N."/>
            <person name="Khouri H."/>
            <person name="Bottomley S.P."/>
            <person name="Whittington R.J."/>
            <person name="Adler B."/>
            <person name="Songer J.G."/>
            <person name="Rood J.I."/>
            <person name="Paulsen I.T."/>
        </authorList>
    </citation>
    <scope>NUCLEOTIDE SEQUENCE [LARGE SCALE GENOMIC DNA]</scope>
    <source>
        <strain evidence="2 3">VCS1703A</strain>
    </source>
</reference>
<evidence type="ECO:0000313" key="3">
    <source>
        <dbReference type="Proteomes" id="UP000000248"/>
    </source>
</evidence>
<dbReference type="HOGENOM" id="CLU_038782_0_0_6"/>
<dbReference type="GO" id="GO:0016301">
    <property type="term" value="F:kinase activity"/>
    <property type="evidence" value="ECO:0007669"/>
    <property type="project" value="UniProtKB-KW"/>
</dbReference>